<gene>
    <name evidence="1" type="ORF">C8F04DRAFT_650085</name>
</gene>
<dbReference type="EMBL" id="JARJCM010000071">
    <property type="protein sequence ID" value="KAJ7032644.1"/>
    <property type="molecule type" value="Genomic_DNA"/>
</dbReference>
<sequence length="476" mass="53573">MISMGDVDLRAELHHQLRFDADSGVVGRRGRRGWFRRVYSARVDGRKFDLTAAIYEGHSAEKDWRQEMEKYAAVRHPNVIQLYGVSSAGSMHALLFHGDLVPYDQFLQLYQHSLILTVYIYAYAHAQLMAVDDYLYSNHRHWLDPLRCLLWIRRSSGLLSIDFGSDFSSDAGNDIDSPPIRYASAATGMISSRHSITSLDASDKEILAIEWLSLEQFHEICFLDLSQVRPISSYMAPASATINLGAIIVKSSLAQGAVALRQYVETSDVDHGAPWPECGYRMDDGRVRFKSHRISNTVLDLDFWAPRPEAWLSQANFIFKNLQLTAQADLESYALVDCVQFHLTIPPIAEDAPAGYLFARPQEDLRCYPGSLKRLDRLAYWSLLPSGLHPLTTAEAERLGFPPVHLTSEIWLRSWDASIYAGLRKFHAAKGFNPDSQDMARHLGCPLYELPSDLNFTVIHGDLPDATAAGDGQLTR</sequence>
<evidence type="ECO:0000313" key="2">
    <source>
        <dbReference type="Proteomes" id="UP001218188"/>
    </source>
</evidence>
<dbReference type="SUPFAM" id="SSF56112">
    <property type="entry name" value="Protein kinase-like (PK-like)"/>
    <property type="match status" value="1"/>
</dbReference>
<evidence type="ECO:0008006" key="3">
    <source>
        <dbReference type="Google" id="ProtNLM"/>
    </source>
</evidence>
<dbReference type="AlphaFoldDB" id="A0AAD6SRE4"/>
<comment type="caution">
    <text evidence="1">The sequence shown here is derived from an EMBL/GenBank/DDBJ whole genome shotgun (WGS) entry which is preliminary data.</text>
</comment>
<proteinExistence type="predicted"/>
<dbReference type="InterPro" id="IPR011009">
    <property type="entry name" value="Kinase-like_dom_sf"/>
</dbReference>
<name>A0AAD6SRE4_9AGAR</name>
<accession>A0AAD6SRE4</accession>
<dbReference type="Gene3D" id="3.30.200.20">
    <property type="entry name" value="Phosphorylase Kinase, domain 1"/>
    <property type="match status" value="1"/>
</dbReference>
<reference evidence="1" key="1">
    <citation type="submission" date="2023-03" db="EMBL/GenBank/DDBJ databases">
        <title>Massive genome expansion in bonnet fungi (Mycena s.s.) driven by repeated elements and novel gene families across ecological guilds.</title>
        <authorList>
            <consortium name="Lawrence Berkeley National Laboratory"/>
            <person name="Harder C.B."/>
            <person name="Miyauchi S."/>
            <person name="Viragh M."/>
            <person name="Kuo A."/>
            <person name="Thoen E."/>
            <person name="Andreopoulos B."/>
            <person name="Lu D."/>
            <person name="Skrede I."/>
            <person name="Drula E."/>
            <person name="Henrissat B."/>
            <person name="Morin E."/>
            <person name="Kohler A."/>
            <person name="Barry K."/>
            <person name="LaButti K."/>
            <person name="Morin E."/>
            <person name="Salamov A."/>
            <person name="Lipzen A."/>
            <person name="Mereny Z."/>
            <person name="Hegedus B."/>
            <person name="Baldrian P."/>
            <person name="Stursova M."/>
            <person name="Weitz H."/>
            <person name="Taylor A."/>
            <person name="Grigoriev I.V."/>
            <person name="Nagy L.G."/>
            <person name="Martin F."/>
            <person name="Kauserud H."/>
        </authorList>
    </citation>
    <scope>NUCLEOTIDE SEQUENCE</scope>
    <source>
        <strain evidence="1">CBHHK200</strain>
    </source>
</reference>
<protein>
    <recommendedName>
        <fullName evidence="3">Protein kinase domain-containing protein</fullName>
    </recommendedName>
</protein>
<organism evidence="1 2">
    <name type="scientific">Mycena alexandri</name>
    <dbReference type="NCBI Taxonomy" id="1745969"/>
    <lineage>
        <taxon>Eukaryota</taxon>
        <taxon>Fungi</taxon>
        <taxon>Dikarya</taxon>
        <taxon>Basidiomycota</taxon>
        <taxon>Agaricomycotina</taxon>
        <taxon>Agaricomycetes</taxon>
        <taxon>Agaricomycetidae</taxon>
        <taxon>Agaricales</taxon>
        <taxon>Marasmiineae</taxon>
        <taxon>Mycenaceae</taxon>
        <taxon>Mycena</taxon>
    </lineage>
</organism>
<evidence type="ECO:0000313" key="1">
    <source>
        <dbReference type="EMBL" id="KAJ7032644.1"/>
    </source>
</evidence>
<dbReference type="Proteomes" id="UP001218188">
    <property type="component" value="Unassembled WGS sequence"/>
</dbReference>
<keyword evidence="2" id="KW-1185">Reference proteome</keyword>